<name>A0A0C1TY41_9CLOT</name>
<sequence>MRILHSIKYDIMSQYKNGIYFVYSFISIIYILVLQLIPNNFTNSALVFLIFSDPTFLGFFFVGAMVLLERNQGIPLALFITPLTLEEYIISKCISLSLISVIVSLIITFTVKGAEFNIILLTSVVLVNSIIFTLIGLITGMYSKTLNHYFLIATLVGVVIAIPLLNYFKVTSFRPFNLFPTYIAIALIEGAIYKSEINIIYFLISIIWAIVLYDLAKVILRNKFV</sequence>
<keyword evidence="1" id="KW-0812">Transmembrane</keyword>
<gene>
    <name evidence="2" type="ORF">U732_2715</name>
</gene>
<dbReference type="STRING" id="29341.RSJ17_20675"/>
<comment type="caution">
    <text evidence="2">The sequence shown here is derived from an EMBL/GenBank/DDBJ whole genome shotgun (WGS) entry which is preliminary data.</text>
</comment>
<keyword evidence="1" id="KW-1133">Transmembrane helix</keyword>
<dbReference type="AlphaFoldDB" id="A0A0C1TY41"/>
<evidence type="ECO:0000256" key="1">
    <source>
        <dbReference type="SAM" id="Phobius"/>
    </source>
</evidence>
<organism evidence="2 3">
    <name type="scientific">Clostridium argentinense CDC 2741</name>
    <dbReference type="NCBI Taxonomy" id="1418104"/>
    <lineage>
        <taxon>Bacteria</taxon>
        <taxon>Bacillati</taxon>
        <taxon>Bacillota</taxon>
        <taxon>Clostridia</taxon>
        <taxon>Eubacteriales</taxon>
        <taxon>Clostridiaceae</taxon>
        <taxon>Clostridium</taxon>
    </lineage>
</organism>
<keyword evidence="1" id="KW-0472">Membrane</keyword>
<keyword evidence="3" id="KW-1185">Reference proteome</keyword>
<dbReference type="EMBL" id="AYSO01000019">
    <property type="protein sequence ID" value="KIE45624.1"/>
    <property type="molecule type" value="Genomic_DNA"/>
</dbReference>
<feature type="transmembrane region" description="Helical" evidence="1">
    <location>
        <begin position="45"/>
        <end position="68"/>
    </location>
</feature>
<feature type="transmembrane region" description="Helical" evidence="1">
    <location>
        <begin position="175"/>
        <end position="193"/>
    </location>
</feature>
<dbReference type="InterPro" id="IPR056926">
    <property type="entry name" value="FLQE3_permease"/>
</dbReference>
<feature type="transmembrane region" description="Helical" evidence="1">
    <location>
        <begin position="148"/>
        <end position="168"/>
    </location>
</feature>
<dbReference type="Proteomes" id="UP000031366">
    <property type="component" value="Unassembled WGS sequence"/>
</dbReference>
<evidence type="ECO:0000313" key="2">
    <source>
        <dbReference type="EMBL" id="KIE45624.1"/>
    </source>
</evidence>
<proteinExistence type="predicted"/>
<feature type="transmembrane region" description="Helical" evidence="1">
    <location>
        <begin position="118"/>
        <end position="142"/>
    </location>
</feature>
<accession>A0A0C1TY41</accession>
<feature type="transmembrane region" description="Helical" evidence="1">
    <location>
        <begin position="199"/>
        <end position="220"/>
    </location>
</feature>
<evidence type="ECO:0000313" key="3">
    <source>
        <dbReference type="Proteomes" id="UP000031366"/>
    </source>
</evidence>
<feature type="transmembrane region" description="Helical" evidence="1">
    <location>
        <begin position="20"/>
        <end position="38"/>
    </location>
</feature>
<protein>
    <submittedName>
        <fullName evidence="2">Putative membrane protein</fullName>
    </submittedName>
</protein>
<dbReference type="OrthoDB" id="8480522at2"/>
<dbReference type="Pfam" id="PF24686">
    <property type="entry name" value="FLQE3_permease"/>
    <property type="match status" value="1"/>
</dbReference>
<feature type="transmembrane region" description="Helical" evidence="1">
    <location>
        <begin position="88"/>
        <end position="111"/>
    </location>
</feature>
<dbReference type="RefSeq" id="WP_039635322.1">
    <property type="nucleotide sequence ID" value="NZ_AYSO01000019.1"/>
</dbReference>
<reference evidence="2 3" key="1">
    <citation type="journal article" date="2015" name="Infect. Genet. Evol.">
        <title>Genomic sequences of six botulinum neurotoxin-producing strains representing three clostridial species illustrate the mobility and diversity of botulinum neurotoxin genes.</title>
        <authorList>
            <person name="Smith T.J."/>
            <person name="Hill K.K."/>
            <person name="Xie G."/>
            <person name="Foley B.T."/>
            <person name="Williamson C.H."/>
            <person name="Foster J.T."/>
            <person name="Johnson S.L."/>
            <person name="Chertkov O."/>
            <person name="Teshima H."/>
            <person name="Gibbons H.S."/>
            <person name="Johnsky L.A."/>
            <person name="Karavis M.A."/>
            <person name="Smith L.A."/>
        </authorList>
    </citation>
    <scope>NUCLEOTIDE SEQUENCE [LARGE SCALE GENOMIC DNA]</scope>
    <source>
        <strain evidence="2 3">CDC 2741</strain>
    </source>
</reference>